<dbReference type="Proteomes" id="UP000272148">
    <property type="component" value="Segment"/>
</dbReference>
<evidence type="ECO:0000313" key="1">
    <source>
        <dbReference type="EMBL" id="AYP28031.1"/>
    </source>
</evidence>
<proteinExistence type="predicted"/>
<sequence>METKAIMGVLFAALLALLGWNISTTHELTLQVQKLEIILLNDAFSK</sequence>
<name>A0A3G2YRP4_9CAUD</name>
<reference evidence="1" key="1">
    <citation type="journal article" date="2019" name="ISME J.">
        <title>Cobaviruses - a new globally distributed phage group infecting Rhodobacteraceae in marine ecosystems.</title>
        <authorList>
            <person name="Bischoff V."/>
            <person name="Bunk B."/>
            <person name="Meier-Kolthoff J.P."/>
            <person name="Sproer C."/>
            <person name="Poehlein A."/>
            <person name="Dogs M."/>
            <person name="Nguyen M."/>
            <person name="Petersen J."/>
            <person name="Daniel R."/>
            <person name="Overmann J."/>
            <person name="Goker M."/>
            <person name="Simon M."/>
            <person name="Brinkhoff T."/>
            <person name="Moraru C."/>
        </authorList>
    </citation>
    <scope>NUCLEOTIDE SEQUENCE</scope>
</reference>
<dbReference type="EMBL" id="MF431615">
    <property type="protein sequence ID" value="AYP28031.1"/>
    <property type="molecule type" value="Genomic_DNA"/>
</dbReference>
<organism evidence="1">
    <name type="scientific">Lentibacter phage vB_LenP_ICBM3</name>
    <dbReference type="NCBI Taxonomy" id="2301530"/>
    <lineage>
        <taxon>Viruses</taxon>
        <taxon>Duplodnaviria</taxon>
        <taxon>Heunggongvirae</taxon>
        <taxon>Uroviricota</taxon>
        <taxon>Caudoviricetes</taxon>
        <taxon>Zobellviridae</taxon>
        <taxon>Cobavirinae</taxon>
        <taxon>Siovirus</taxon>
        <taxon>Siovirus germanense</taxon>
    </lineage>
</organism>
<protein>
    <submittedName>
        <fullName evidence="1">Uncharacterized protein</fullName>
    </submittedName>
</protein>
<accession>A0A3G2YRP4</accession>